<dbReference type="Proteomes" id="UP001231189">
    <property type="component" value="Unassembled WGS sequence"/>
</dbReference>
<feature type="domain" description="DUF4283" evidence="2">
    <location>
        <begin position="172"/>
        <end position="236"/>
    </location>
</feature>
<feature type="compositionally biased region" description="Basic and acidic residues" evidence="1">
    <location>
        <begin position="531"/>
        <end position="540"/>
    </location>
</feature>
<keyword evidence="4" id="KW-1185">Reference proteome</keyword>
<dbReference type="Pfam" id="PF14111">
    <property type="entry name" value="DUF4283"/>
    <property type="match status" value="1"/>
</dbReference>
<feature type="compositionally biased region" description="Basic and acidic residues" evidence="1">
    <location>
        <begin position="493"/>
        <end position="503"/>
    </location>
</feature>
<dbReference type="AlphaFoldDB" id="A0AAD8VF86"/>
<feature type="region of interest" description="Disordered" evidence="1">
    <location>
        <begin position="426"/>
        <end position="446"/>
    </location>
</feature>
<evidence type="ECO:0000313" key="4">
    <source>
        <dbReference type="Proteomes" id="UP001231189"/>
    </source>
</evidence>
<feature type="compositionally biased region" description="Basic and acidic residues" evidence="1">
    <location>
        <begin position="510"/>
        <end position="519"/>
    </location>
</feature>
<name>A0AAD8VF86_LOLMU</name>
<accession>A0AAD8VF86</accession>
<evidence type="ECO:0000256" key="1">
    <source>
        <dbReference type="SAM" id="MobiDB-lite"/>
    </source>
</evidence>
<reference evidence="3" key="1">
    <citation type="submission" date="2023-07" db="EMBL/GenBank/DDBJ databases">
        <title>A chromosome-level genome assembly of Lolium multiflorum.</title>
        <authorList>
            <person name="Chen Y."/>
            <person name="Copetti D."/>
            <person name="Kolliker R."/>
            <person name="Studer B."/>
        </authorList>
    </citation>
    <scope>NUCLEOTIDE SEQUENCE</scope>
    <source>
        <strain evidence="3">02402/16</strain>
        <tissue evidence="3">Leaf</tissue>
    </source>
</reference>
<feature type="region of interest" description="Disordered" evidence="1">
    <location>
        <begin position="108"/>
        <end position="128"/>
    </location>
</feature>
<dbReference type="InterPro" id="IPR025558">
    <property type="entry name" value="DUF4283"/>
</dbReference>
<feature type="compositionally biased region" description="Basic and acidic residues" evidence="1">
    <location>
        <begin position="569"/>
        <end position="581"/>
    </location>
</feature>
<proteinExistence type="predicted"/>
<evidence type="ECO:0000259" key="2">
    <source>
        <dbReference type="Pfam" id="PF14111"/>
    </source>
</evidence>
<protein>
    <recommendedName>
        <fullName evidence="2">DUF4283 domain-containing protein</fullName>
    </recommendedName>
</protein>
<dbReference type="EMBL" id="JAUUTY010000007">
    <property type="protein sequence ID" value="KAK1604114.1"/>
    <property type="molecule type" value="Genomic_DNA"/>
</dbReference>
<dbReference type="PANTHER" id="PTHR31286:SF180">
    <property type="entry name" value="OS10G0362600 PROTEIN"/>
    <property type="match status" value="1"/>
</dbReference>
<dbReference type="PANTHER" id="PTHR31286">
    <property type="entry name" value="GLYCINE-RICH CELL WALL STRUCTURAL PROTEIN 1.8-LIKE"/>
    <property type="match status" value="1"/>
</dbReference>
<gene>
    <name evidence="3" type="ORF">QYE76_027787</name>
</gene>
<organism evidence="3 4">
    <name type="scientific">Lolium multiflorum</name>
    <name type="common">Italian ryegrass</name>
    <name type="synonym">Lolium perenne subsp. multiflorum</name>
    <dbReference type="NCBI Taxonomy" id="4521"/>
    <lineage>
        <taxon>Eukaryota</taxon>
        <taxon>Viridiplantae</taxon>
        <taxon>Streptophyta</taxon>
        <taxon>Embryophyta</taxon>
        <taxon>Tracheophyta</taxon>
        <taxon>Spermatophyta</taxon>
        <taxon>Magnoliopsida</taxon>
        <taxon>Liliopsida</taxon>
        <taxon>Poales</taxon>
        <taxon>Poaceae</taxon>
        <taxon>BOP clade</taxon>
        <taxon>Pooideae</taxon>
        <taxon>Poodae</taxon>
        <taxon>Poeae</taxon>
        <taxon>Poeae Chloroplast Group 2 (Poeae type)</taxon>
        <taxon>Loliodinae</taxon>
        <taxon>Loliinae</taxon>
        <taxon>Lolium</taxon>
    </lineage>
</organism>
<comment type="caution">
    <text evidence="3">The sequence shown here is derived from an EMBL/GenBank/DDBJ whole genome shotgun (WGS) entry which is preliminary data.</text>
</comment>
<feature type="compositionally biased region" description="Low complexity" evidence="1">
    <location>
        <begin position="109"/>
        <end position="120"/>
    </location>
</feature>
<feature type="region of interest" description="Disordered" evidence="1">
    <location>
        <begin position="492"/>
        <end position="606"/>
    </location>
</feature>
<dbReference type="InterPro" id="IPR040256">
    <property type="entry name" value="At4g02000-like"/>
</dbReference>
<feature type="region of interest" description="Disordered" evidence="1">
    <location>
        <begin position="628"/>
        <end position="659"/>
    </location>
</feature>
<evidence type="ECO:0000313" key="3">
    <source>
        <dbReference type="EMBL" id="KAK1604114.1"/>
    </source>
</evidence>
<sequence length="659" mass="71078">MDSLHGATARRGVTGGDSAGCLNVAFQGDLEPGRDPIKIGVGGEPQHISHRHRLHPQDTLAMEPKAKCPAVADATHQVAALPSPKLANTEAPSATTSCIKALGAPAKDGTGATTMASGAGPSRQRKDKGIMVADRTEEEKTPLVVNMARARGLNCARFLAVGIFLSFLAIPSKQLISYMKRVWKIRGIVDCNQIADQRFIVEFSEEGDFEHVTNGGPWRYVDDAVLIRALKEGENPATVPFDTVPIWAQFAGVPFYLLSKELARDLGKKLGTLVSIDNNSRGDICNKILRARVLLPLRRALQRQIILEDEITDEEVVVSVFYERLPNFCLYCGVIGHRELNCLLPVDLRKKRYCPSLGVKATSASDIRRYHMPSTAGQSRRPLHMALPWRVVMPTVSRMEAKLTAHQLTVVSNVAQGVARLMVQEGAPAGGGSDKGEEKNASSAASSIAIKVPEQAPATIDFDITSGSNNNTPKIVITNEAYKADISIGNEAEGDKDKAEEARSSPSKAAPKETAKVDAEPMLNINQATQEKGELDKEPEGPTAKETSHSPVPSLSEGARAGDNALIRRLREEARRGEEGPRQAARTSILGKRADRGKAEMEEDDESYSFDVIVSNKKFRGAVLSEHEEAIGKDGGQEATSPRAAGKLTGAADRACQEP</sequence>